<evidence type="ECO:0000256" key="1">
    <source>
        <dbReference type="SAM" id="Phobius"/>
    </source>
</evidence>
<sequence>MPKNKSPLGYTSVIVFSGLLTTLLVYQAAQNSKLKQLNQCAAVINWPDGLSTWPTEKKDSQLLDKEQIMTWRCTPGRPTDNVSINQYSGYHVLSELHSNCSELARDLLSDLATGLKRLVENTPTEICYYAPHLERWLGKLDTDGTPLWRDTYLVLEEGPSLQRCYRFSVSKDAGTLCTASDTDKLEFIKVEL</sequence>
<keyword evidence="1" id="KW-0472">Membrane</keyword>
<organism evidence="3 4">
    <name type="scientific">Opisthorchis felineus</name>
    <dbReference type="NCBI Taxonomy" id="147828"/>
    <lineage>
        <taxon>Eukaryota</taxon>
        <taxon>Metazoa</taxon>
        <taxon>Spiralia</taxon>
        <taxon>Lophotrochozoa</taxon>
        <taxon>Platyhelminthes</taxon>
        <taxon>Trematoda</taxon>
        <taxon>Digenea</taxon>
        <taxon>Opisthorchiida</taxon>
        <taxon>Opisthorchiata</taxon>
        <taxon>Opisthorchiidae</taxon>
        <taxon>Opisthorchis</taxon>
    </lineage>
</organism>
<protein>
    <submittedName>
        <fullName evidence="3">Uncharacterized protein</fullName>
    </submittedName>
</protein>
<dbReference type="Proteomes" id="UP000308267">
    <property type="component" value="Unassembled WGS sequence"/>
</dbReference>
<dbReference type="EMBL" id="SJOL01012990">
    <property type="protein sequence ID" value="TGZ37479.1"/>
    <property type="molecule type" value="Genomic_DNA"/>
</dbReference>
<accession>A0A4S2MGH0</accession>
<keyword evidence="1" id="KW-0812">Transmembrane</keyword>
<feature type="transmembrane region" description="Helical" evidence="1">
    <location>
        <begin position="7"/>
        <end position="29"/>
    </location>
</feature>
<name>A0A4S2MGH0_OPIFE</name>
<gene>
    <name evidence="3" type="ORF">CRM22_001465</name>
    <name evidence="2" type="ORF">CRM22_011328</name>
</gene>
<evidence type="ECO:0000313" key="2">
    <source>
        <dbReference type="EMBL" id="TGZ37479.1"/>
    </source>
</evidence>
<dbReference type="AlphaFoldDB" id="A0A4S2MGH0"/>
<comment type="caution">
    <text evidence="3">The sequence shown here is derived from an EMBL/GenBank/DDBJ whole genome shotgun (WGS) entry which is preliminary data.</text>
</comment>
<keyword evidence="4" id="KW-1185">Reference proteome</keyword>
<proteinExistence type="predicted"/>
<reference evidence="3 4" key="1">
    <citation type="journal article" date="2019" name="BMC Genomics">
        <title>New insights from Opisthorchis felineus genome: update on genomics of the epidemiologically important liver flukes.</title>
        <authorList>
            <person name="Ershov N.I."/>
            <person name="Mordvinov V.A."/>
            <person name="Prokhortchouk E.B."/>
            <person name="Pakharukova M.Y."/>
            <person name="Gunbin K.V."/>
            <person name="Ustyantsev K."/>
            <person name="Genaev M.A."/>
            <person name="Blinov A.G."/>
            <person name="Mazur A."/>
            <person name="Boulygina E."/>
            <person name="Tsygankova S."/>
            <person name="Khrameeva E."/>
            <person name="Chekanov N."/>
            <person name="Fan G."/>
            <person name="Xiao A."/>
            <person name="Zhang H."/>
            <person name="Xu X."/>
            <person name="Yang H."/>
            <person name="Solovyev V."/>
            <person name="Lee S.M."/>
            <person name="Liu X."/>
            <person name="Afonnikov D.A."/>
            <person name="Skryabin K.G."/>
        </authorList>
    </citation>
    <scope>NUCLEOTIDE SEQUENCE [LARGE SCALE GENOMIC DNA]</scope>
    <source>
        <strain evidence="3">AK-0245</strain>
        <tissue evidence="3">Whole organism</tissue>
    </source>
</reference>
<dbReference type="OrthoDB" id="6289614at2759"/>
<dbReference type="EMBL" id="SJOL01002640">
    <property type="protein sequence ID" value="TGZ73518.1"/>
    <property type="molecule type" value="Genomic_DNA"/>
</dbReference>
<keyword evidence="1" id="KW-1133">Transmembrane helix</keyword>
<evidence type="ECO:0000313" key="4">
    <source>
        <dbReference type="Proteomes" id="UP000308267"/>
    </source>
</evidence>
<evidence type="ECO:0000313" key="3">
    <source>
        <dbReference type="EMBL" id="TGZ73518.1"/>
    </source>
</evidence>